<dbReference type="Gene3D" id="1.10.10.10">
    <property type="entry name" value="Winged helix-like DNA-binding domain superfamily/Winged helix DNA-binding domain"/>
    <property type="match status" value="1"/>
</dbReference>
<comment type="caution">
    <text evidence="2">The sequence shown here is derived from an EMBL/GenBank/DDBJ whole genome shotgun (WGS) entry which is preliminary data.</text>
</comment>
<dbReference type="EMBL" id="JBHSQH010000009">
    <property type="protein sequence ID" value="MFC5973925.1"/>
    <property type="molecule type" value="Genomic_DNA"/>
</dbReference>
<evidence type="ECO:0000313" key="3">
    <source>
        <dbReference type="Proteomes" id="UP001596099"/>
    </source>
</evidence>
<dbReference type="Pfam" id="PF04255">
    <property type="entry name" value="DUF433"/>
    <property type="match status" value="1"/>
</dbReference>
<feature type="compositionally biased region" description="Pro residues" evidence="1">
    <location>
        <begin position="85"/>
        <end position="94"/>
    </location>
</feature>
<reference evidence="2 3" key="1">
    <citation type="journal article" date="2019" name="Int. J. Syst. Evol. Microbiol.">
        <title>The Global Catalogue of Microorganisms (GCM) 10K type strain sequencing project: providing services to taxonomists for standard genome sequencing and annotation.</title>
        <authorList>
            <consortium name="The Broad Institute Genomics Platform"/>
            <consortium name="The Broad Institute Genome Sequencing Center for Infectious Disease"/>
            <person name="Wu L."/>
            <person name="Ma J."/>
        </authorList>
    </citation>
    <scope>NUCLEOTIDE SEQUENCE [LARGE SCALE GENOMIC DNA]</scope>
    <source>
        <strain evidence="2 3">CGMCC 1.12543</strain>
    </source>
</reference>
<dbReference type="InterPro" id="IPR007367">
    <property type="entry name" value="DUF433"/>
</dbReference>
<dbReference type="AlphaFoldDB" id="A0ABD5RTL4"/>
<dbReference type="InterPro" id="IPR009057">
    <property type="entry name" value="Homeodomain-like_sf"/>
</dbReference>
<dbReference type="SUPFAM" id="SSF46689">
    <property type="entry name" value="Homeodomain-like"/>
    <property type="match status" value="1"/>
</dbReference>
<feature type="region of interest" description="Disordered" evidence="1">
    <location>
        <begin position="75"/>
        <end position="94"/>
    </location>
</feature>
<protein>
    <submittedName>
        <fullName evidence="2">DUF433 domain-containing protein</fullName>
    </submittedName>
</protein>
<keyword evidence="3" id="KW-1185">Reference proteome</keyword>
<gene>
    <name evidence="2" type="ORF">ACFPYI_21585</name>
</gene>
<proteinExistence type="predicted"/>
<evidence type="ECO:0000256" key="1">
    <source>
        <dbReference type="SAM" id="MobiDB-lite"/>
    </source>
</evidence>
<dbReference type="RefSeq" id="WP_247421171.1">
    <property type="nucleotide sequence ID" value="NZ_JALLGW010000004.1"/>
</dbReference>
<evidence type="ECO:0000313" key="2">
    <source>
        <dbReference type="EMBL" id="MFC5973925.1"/>
    </source>
</evidence>
<dbReference type="InterPro" id="IPR036388">
    <property type="entry name" value="WH-like_DNA-bd_sf"/>
</dbReference>
<accession>A0ABD5RTL4</accession>
<dbReference type="Proteomes" id="UP001596099">
    <property type="component" value="Unassembled WGS sequence"/>
</dbReference>
<organism evidence="2 3">
    <name type="scientific">Halomarina salina</name>
    <dbReference type="NCBI Taxonomy" id="1872699"/>
    <lineage>
        <taxon>Archaea</taxon>
        <taxon>Methanobacteriati</taxon>
        <taxon>Methanobacteriota</taxon>
        <taxon>Stenosarchaea group</taxon>
        <taxon>Halobacteria</taxon>
        <taxon>Halobacteriales</taxon>
        <taxon>Natronomonadaceae</taxon>
        <taxon>Halomarina</taxon>
    </lineage>
</organism>
<sequence length="94" mass="10575">MPEIVTTEDVLDGAPRLAGRRVSVLRIVDFARVESAEYAADQLDLSLAEVHTTLAYYYGHPDEMRAIRHRQQALDDRLREEALSPPEPVDPSDS</sequence>
<name>A0ABD5RTL4_9EURY</name>